<comment type="caution">
    <text evidence="1">The sequence shown here is derived from an EMBL/GenBank/DDBJ whole genome shotgun (WGS) entry which is preliminary data.</text>
</comment>
<reference evidence="1" key="1">
    <citation type="journal article" date="2023" name="Mol. Ecol. Resour.">
        <title>Chromosome-level genome assembly of a triploid poplar Populus alba 'Berolinensis'.</title>
        <authorList>
            <person name="Chen S."/>
            <person name="Yu Y."/>
            <person name="Wang X."/>
            <person name="Wang S."/>
            <person name="Zhang T."/>
            <person name="Zhou Y."/>
            <person name="He R."/>
            <person name="Meng N."/>
            <person name="Wang Y."/>
            <person name="Liu W."/>
            <person name="Liu Z."/>
            <person name="Liu J."/>
            <person name="Guo Q."/>
            <person name="Huang H."/>
            <person name="Sederoff R.R."/>
            <person name="Wang G."/>
            <person name="Qu G."/>
            <person name="Chen S."/>
        </authorList>
    </citation>
    <scope>NUCLEOTIDE SEQUENCE</scope>
    <source>
        <strain evidence="1">SC-2020</strain>
    </source>
</reference>
<gene>
    <name evidence="1" type="ORF">NC653_020282</name>
</gene>
<evidence type="ECO:0000313" key="2">
    <source>
        <dbReference type="Proteomes" id="UP001164929"/>
    </source>
</evidence>
<keyword evidence="2" id="KW-1185">Reference proteome</keyword>
<dbReference type="EMBL" id="JAQIZT010000008">
    <property type="protein sequence ID" value="KAJ6987010.1"/>
    <property type="molecule type" value="Genomic_DNA"/>
</dbReference>
<sequence length="29" mass="3481">MRCTTARAWRALQMKDEILLFLTISYFVC</sequence>
<accession>A0AAD6MKD4</accession>
<dbReference type="AlphaFoldDB" id="A0AAD6MKD4"/>
<organism evidence="1 2">
    <name type="scientific">Populus alba x Populus x berolinensis</name>
    <dbReference type="NCBI Taxonomy" id="444605"/>
    <lineage>
        <taxon>Eukaryota</taxon>
        <taxon>Viridiplantae</taxon>
        <taxon>Streptophyta</taxon>
        <taxon>Embryophyta</taxon>
        <taxon>Tracheophyta</taxon>
        <taxon>Spermatophyta</taxon>
        <taxon>Magnoliopsida</taxon>
        <taxon>eudicotyledons</taxon>
        <taxon>Gunneridae</taxon>
        <taxon>Pentapetalae</taxon>
        <taxon>rosids</taxon>
        <taxon>fabids</taxon>
        <taxon>Malpighiales</taxon>
        <taxon>Salicaceae</taxon>
        <taxon>Saliceae</taxon>
        <taxon>Populus</taxon>
    </lineage>
</organism>
<proteinExistence type="predicted"/>
<dbReference type="Proteomes" id="UP001164929">
    <property type="component" value="Chromosome 8"/>
</dbReference>
<name>A0AAD6MKD4_9ROSI</name>
<protein>
    <submittedName>
        <fullName evidence="1">Uncharacterized protein</fullName>
    </submittedName>
</protein>
<evidence type="ECO:0000313" key="1">
    <source>
        <dbReference type="EMBL" id="KAJ6987010.1"/>
    </source>
</evidence>